<evidence type="ECO:0000313" key="1">
    <source>
        <dbReference type="EMBL" id="DAD38991.1"/>
    </source>
</evidence>
<dbReference type="EMBL" id="DUZY01000005">
    <property type="protein sequence ID" value="DAD38991.1"/>
    <property type="molecule type" value="Genomic_DNA"/>
</dbReference>
<reference evidence="1 2" key="1">
    <citation type="journal article" date="2020" name="Mol. Biol. Evol.">
        <title>Distinct Expression and Methylation Patterns for Genes with Different Fates following a Single Whole-Genome Duplication in Flowering Plants.</title>
        <authorList>
            <person name="Shi T."/>
            <person name="Rahmani R.S."/>
            <person name="Gugger P.F."/>
            <person name="Wang M."/>
            <person name="Li H."/>
            <person name="Zhang Y."/>
            <person name="Li Z."/>
            <person name="Wang Q."/>
            <person name="Van de Peer Y."/>
            <person name="Marchal K."/>
            <person name="Chen J."/>
        </authorList>
    </citation>
    <scope>NUCLEOTIDE SEQUENCE [LARGE SCALE GENOMIC DNA]</scope>
    <source>
        <tissue evidence="1">Leaf</tissue>
    </source>
</reference>
<sequence length="81" mass="9432">MQNNRKPTLLFLERTRVEDFFVNPAQSKEKRKEIVLLQYKNAGLASHHAVCPKSSSFTSKQRTSSMLVWRRTMLVCPKFSC</sequence>
<dbReference type="Proteomes" id="UP000607653">
    <property type="component" value="Unassembled WGS sequence"/>
</dbReference>
<evidence type="ECO:0000313" key="2">
    <source>
        <dbReference type="Proteomes" id="UP000607653"/>
    </source>
</evidence>
<keyword evidence="2" id="KW-1185">Reference proteome</keyword>
<gene>
    <name evidence="1" type="ORF">HUJ06_013314</name>
</gene>
<organism evidence="1 2">
    <name type="scientific">Nelumbo nucifera</name>
    <name type="common">Sacred lotus</name>
    <dbReference type="NCBI Taxonomy" id="4432"/>
    <lineage>
        <taxon>Eukaryota</taxon>
        <taxon>Viridiplantae</taxon>
        <taxon>Streptophyta</taxon>
        <taxon>Embryophyta</taxon>
        <taxon>Tracheophyta</taxon>
        <taxon>Spermatophyta</taxon>
        <taxon>Magnoliopsida</taxon>
        <taxon>Proteales</taxon>
        <taxon>Nelumbonaceae</taxon>
        <taxon>Nelumbo</taxon>
    </lineage>
</organism>
<accession>A0A822Z5P6</accession>
<comment type="caution">
    <text evidence="1">The sequence shown here is derived from an EMBL/GenBank/DDBJ whole genome shotgun (WGS) entry which is preliminary data.</text>
</comment>
<proteinExistence type="predicted"/>
<dbReference type="AlphaFoldDB" id="A0A822Z5P6"/>
<name>A0A822Z5P6_NELNU</name>
<protein>
    <submittedName>
        <fullName evidence="1">Uncharacterized protein</fullName>
    </submittedName>
</protein>